<reference evidence="1" key="3">
    <citation type="submission" date="2023-05" db="EMBL/GenBank/DDBJ databases">
        <authorList>
            <person name="Smith C.H."/>
        </authorList>
    </citation>
    <scope>NUCLEOTIDE SEQUENCE</scope>
    <source>
        <strain evidence="1">CHS0354</strain>
        <tissue evidence="1">Mantle</tissue>
    </source>
</reference>
<proteinExistence type="predicted"/>
<reference evidence="1" key="2">
    <citation type="journal article" date="2021" name="Genome Biol. Evol.">
        <title>Developing a high-quality reference genome for a parasitic bivalve with doubly uniparental inheritance (Bivalvia: Unionida).</title>
        <authorList>
            <person name="Smith C.H."/>
        </authorList>
    </citation>
    <scope>NUCLEOTIDE SEQUENCE</scope>
    <source>
        <strain evidence="1">CHS0354</strain>
        <tissue evidence="1">Mantle</tissue>
    </source>
</reference>
<dbReference type="Proteomes" id="UP001195483">
    <property type="component" value="Unassembled WGS sequence"/>
</dbReference>
<reference evidence="1" key="1">
    <citation type="journal article" date="2021" name="Genome Biol. Evol.">
        <title>A High-Quality Reference Genome for a Parasitic Bivalve with Doubly Uniparental Inheritance (Bivalvia: Unionida).</title>
        <authorList>
            <person name="Smith C.H."/>
        </authorList>
    </citation>
    <scope>NUCLEOTIDE SEQUENCE</scope>
    <source>
        <strain evidence="1">CHS0354</strain>
    </source>
</reference>
<organism evidence="1 2">
    <name type="scientific">Potamilus streckersoni</name>
    <dbReference type="NCBI Taxonomy" id="2493646"/>
    <lineage>
        <taxon>Eukaryota</taxon>
        <taxon>Metazoa</taxon>
        <taxon>Spiralia</taxon>
        <taxon>Lophotrochozoa</taxon>
        <taxon>Mollusca</taxon>
        <taxon>Bivalvia</taxon>
        <taxon>Autobranchia</taxon>
        <taxon>Heteroconchia</taxon>
        <taxon>Palaeoheterodonta</taxon>
        <taxon>Unionida</taxon>
        <taxon>Unionoidea</taxon>
        <taxon>Unionidae</taxon>
        <taxon>Ambleminae</taxon>
        <taxon>Lampsilini</taxon>
        <taxon>Potamilus</taxon>
    </lineage>
</organism>
<dbReference type="AlphaFoldDB" id="A0AAE0SPK1"/>
<name>A0AAE0SPK1_9BIVA</name>
<comment type="caution">
    <text evidence="1">The sequence shown here is derived from an EMBL/GenBank/DDBJ whole genome shotgun (WGS) entry which is preliminary data.</text>
</comment>
<dbReference type="EMBL" id="JAEAOA010000678">
    <property type="protein sequence ID" value="KAK3595283.1"/>
    <property type="molecule type" value="Genomic_DNA"/>
</dbReference>
<keyword evidence="2" id="KW-1185">Reference proteome</keyword>
<evidence type="ECO:0000313" key="2">
    <source>
        <dbReference type="Proteomes" id="UP001195483"/>
    </source>
</evidence>
<gene>
    <name evidence="1" type="ORF">CHS0354_010893</name>
</gene>
<sequence length="115" mass="13222">MSTTTYAWRYKHVRVKLQRYRSVTIVTVNGEATTKDILEFLRVVNDVLWLPIHGKQIIHVLSHGLQSEIHTCAKMRSGTNYEEYQGSFGPGDEDRFDCLRVQYIQTSCDIATIGD</sequence>
<evidence type="ECO:0000313" key="1">
    <source>
        <dbReference type="EMBL" id="KAK3595283.1"/>
    </source>
</evidence>
<accession>A0AAE0SPK1</accession>
<protein>
    <submittedName>
        <fullName evidence="1">Uncharacterized protein</fullName>
    </submittedName>
</protein>